<evidence type="ECO:0000256" key="4">
    <source>
        <dbReference type="ARBA" id="ARBA00010941"/>
    </source>
</evidence>
<comment type="cofactor">
    <cofactor evidence="2">
        <name>Mg(2+)</name>
        <dbReference type="ChEBI" id="CHEBI:18420"/>
    </cofactor>
</comment>
<dbReference type="GO" id="GO:0006000">
    <property type="term" value="P:fructose metabolic process"/>
    <property type="evidence" value="ECO:0007669"/>
    <property type="project" value="TreeGrafter"/>
</dbReference>
<dbReference type="RefSeq" id="XP_005848342.1">
    <property type="nucleotide sequence ID" value="XM_005848280.1"/>
</dbReference>
<keyword evidence="10 12" id="KW-0119">Carbohydrate metabolism</keyword>
<dbReference type="CDD" id="cd00354">
    <property type="entry name" value="FBPase"/>
    <property type="match status" value="1"/>
</dbReference>
<dbReference type="InParanoid" id="E1ZCG3"/>
<keyword evidence="7" id="KW-0479">Metal-binding</keyword>
<organism evidence="16">
    <name type="scientific">Chlorella variabilis</name>
    <name type="common">Green alga</name>
    <dbReference type="NCBI Taxonomy" id="554065"/>
    <lineage>
        <taxon>Eukaryota</taxon>
        <taxon>Viridiplantae</taxon>
        <taxon>Chlorophyta</taxon>
        <taxon>core chlorophytes</taxon>
        <taxon>Trebouxiophyceae</taxon>
        <taxon>Chlorellales</taxon>
        <taxon>Chlorellaceae</taxon>
        <taxon>Chlorella clade</taxon>
        <taxon>Chlorella</taxon>
    </lineage>
</organism>
<keyword evidence="9" id="KW-0460">Magnesium</keyword>
<sequence length="440" mass="46486">MAASIATVSMQRCGAACSTKPAGQVLVVPALRSAAAAFRASPAAAARRAAPLRAVVAQAVAAPAATPAATSAKSQYELQTLTTWLLDLEKNAVIDNELAAVISSIATACKQIGSLVNRAGISNPHGLAGPENGAGRGPEEAGRHLKRGLRKLPAQQWDGAGSGAAAGLGPGVGLAACGRTGVIASEEEDLPVAVEETFSGEYVVVFDPLDGSSNIDAGISVGSIFGIYEPSPECSIEDMDDPEEMMKKCVLNVCQAGNELLCAGYTLYSSATILVLTVGKGVYGFTFDPLIGEFILSHPNIRIPDKGKIYSFNEGNYQMWSEEQKKYIDSLKYPEKWGGKPYSSRYIGSLVGDFHRTLLYGGIYGYPGDAKNTNGKLRLLYECAPMSMIAEQAGGKGSTGFQRVLDIVPEAVHQRVPLFCGSKWEVEYLESVLQGKPEPK</sequence>
<dbReference type="OrthoDB" id="10256725at2759"/>
<dbReference type="Proteomes" id="UP000008141">
    <property type="component" value="Unassembled WGS sequence"/>
</dbReference>
<name>E1ZCG3_CHLVA</name>
<dbReference type="InterPro" id="IPR028343">
    <property type="entry name" value="FBPtase"/>
</dbReference>
<proteinExistence type="inferred from homology"/>
<dbReference type="GO" id="GO:0005829">
    <property type="term" value="C:cytosol"/>
    <property type="evidence" value="ECO:0007669"/>
    <property type="project" value="TreeGrafter"/>
</dbReference>
<evidence type="ECO:0000313" key="15">
    <source>
        <dbReference type="EMBL" id="EFN56240.1"/>
    </source>
</evidence>
<dbReference type="SUPFAM" id="SSF56655">
    <property type="entry name" value="Carbohydrate phosphatase"/>
    <property type="match status" value="2"/>
</dbReference>
<dbReference type="GO" id="GO:0006094">
    <property type="term" value="P:gluconeogenesis"/>
    <property type="evidence" value="ECO:0007669"/>
    <property type="project" value="TreeGrafter"/>
</dbReference>
<dbReference type="OMA" id="RCMAVGT"/>
<dbReference type="eggNOG" id="KOG1458">
    <property type="taxonomic scope" value="Eukaryota"/>
</dbReference>
<dbReference type="InterPro" id="IPR033391">
    <property type="entry name" value="FBPase_N"/>
</dbReference>
<dbReference type="PANTHER" id="PTHR11556:SF1">
    <property type="entry name" value="FRUCTOSE-BISPHOSPHATASE"/>
    <property type="match status" value="1"/>
</dbReference>
<dbReference type="PIRSF" id="PIRSF500210">
    <property type="entry name" value="FBPtase"/>
    <property type="match status" value="1"/>
</dbReference>
<dbReference type="PRINTS" id="PR00115">
    <property type="entry name" value="F16BPHPHTASE"/>
</dbReference>
<comment type="pathway">
    <text evidence="3">Carbohydrate biosynthesis; Calvin cycle.</text>
</comment>
<dbReference type="InterPro" id="IPR044015">
    <property type="entry name" value="FBPase_C_dom"/>
</dbReference>
<evidence type="ECO:0000256" key="8">
    <source>
        <dbReference type="ARBA" id="ARBA00022801"/>
    </source>
</evidence>
<evidence type="ECO:0000256" key="11">
    <source>
        <dbReference type="ARBA" id="ARBA00032973"/>
    </source>
</evidence>
<dbReference type="EMBL" id="GL433842">
    <property type="protein sequence ID" value="EFN56240.1"/>
    <property type="molecule type" value="Genomic_DNA"/>
</dbReference>
<feature type="domain" description="Fructose-1-6-bisphosphatase class 1 C-terminal" evidence="14">
    <location>
        <begin position="303"/>
        <end position="433"/>
    </location>
</feature>
<dbReference type="GO" id="GO:0030388">
    <property type="term" value="P:fructose 1,6-bisphosphate metabolic process"/>
    <property type="evidence" value="ECO:0007669"/>
    <property type="project" value="UniProtKB-ARBA"/>
</dbReference>
<evidence type="ECO:0000256" key="10">
    <source>
        <dbReference type="ARBA" id="ARBA00023277"/>
    </source>
</evidence>
<dbReference type="PROSITE" id="PS00124">
    <property type="entry name" value="FBPASE"/>
    <property type="match status" value="1"/>
</dbReference>
<dbReference type="Pfam" id="PF18913">
    <property type="entry name" value="FBPase_C"/>
    <property type="match status" value="1"/>
</dbReference>
<dbReference type="GO" id="GO:0046872">
    <property type="term" value="F:metal ion binding"/>
    <property type="evidence" value="ECO:0007669"/>
    <property type="project" value="UniProtKB-KW"/>
</dbReference>
<evidence type="ECO:0000259" key="14">
    <source>
        <dbReference type="Pfam" id="PF18913"/>
    </source>
</evidence>
<evidence type="ECO:0000256" key="7">
    <source>
        <dbReference type="ARBA" id="ARBA00022723"/>
    </source>
</evidence>
<dbReference type="Gene3D" id="3.40.190.80">
    <property type="match status" value="1"/>
</dbReference>
<comment type="catalytic activity">
    <reaction evidence="1">
        <text>beta-D-fructose 1,6-bisphosphate + H2O = beta-D-fructose 6-phosphate + phosphate</text>
        <dbReference type="Rhea" id="RHEA:11064"/>
        <dbReference type="ChEBI" id="CHEBI:15377"/>
        <dbReference type="ChEBI" id="CHEBI:32966"/>
        <dbReference type="ChEBI" id="CHEBI:43474"/>
        <dbReference type="ChEBI" id="CHEBI:57634"/>
        <dbReference type="EC" id="3.1.3.11"/>
    </reaction>
</comment>
<dbReference type="GO" id="GO:0005986">
    <property type="term" value="P:sucrose biosynthetic process"/>
    <property type="evidence" value="ECO:0007669"/>
    <property type="project" value="TreeGrafter"/>
</dbReference>
<evidence type="ECO:0000256" key="2">
    <source>
        <dbReference type="ARBA" id="ARBA00001946"/>
    </source>
</evidence>
<dbReference type="FunFam" id="3.40.190.80:FF:000001">
    <property type="entry name" value="Fructose-1,6-bisphosphatase class 1"/>
    <property type="match status" value="1"/>
</dbReference>
<dbReference type="PIRSF" id="PIRSF000904">
    <property type="entry name" value="FBPtase_SBPase"/>
    <property type="match status" value="1"/>
</dbReference>
<dbReference type="GeneID" id="17355849"/>
<keyword evidence="16" id="KW-1185">Reference proteome</keyword>
<evidence type="ECO:0000256" key="5">
    <source>
        <dbReference type="ARBA" id="ARBA00011881"/>
    </source>
</evidence>
<evidence type="ECO:0000256" key="6">
    <source>
        <dbReference type="ARBA" id="ARBA00013093"/>
    </source>
</evidence>
<dbReference type="HAMAP" id="MF_01855">
    <property type="entry name" value="FBPase_class1"/>
    <property type="match status" value="1"/>
</dbReference>
<dbReference type="PANTHER" id="PTHR11556">
    <property type="entry name" value="FRUCTOSE-1,6-BISPHOSPHATASE-RELATED"/>
    <property type="match status" value="1"/>
</dbReference>
<keyword evidence="8 12" id="KW-0378">Hydrolase</keyword>
<reference evidence="15 16" key="1">
    <citation type="journal article" date="2010" name="Plant Cell">
        <title>The Chlorella variabilis NC64A genome reveals adaptation to photosymbiosis, coevolution with viruses, and cryptic sex.</title>
        <authorList>
            <person name="Blanc G."/>
            <person name="Duncan G."/>
            <person name="Agarkova I."/>
            <person name="Borodovsky M."/>
            <person name="Gurnon J."/>
            <person name="Kuo A."/>
            <person name="Lindquist E."/>
            <person name="Lucas S."/>
            <person name="Pangilinan J."/>
            <person name="Polle J."/>
            <person name="Salamov A."/>
            <person name="Terry A."/>
            <person name="Yamada T."/>
            <person name="Dunigan D.D."/>
            <person name="Grigoriev I.V."/>
            <person name="Claverie J.M."/>
            <person name="Van Etten J.L."/>
        </authorList>
    </citation>
    <scope>NUCLEOTIDE SEQUENCE [LARGE SCALE GENOMIC DNA]</scope>
    <source>
        <strain evidence="15 16">NC64A</strain>
    </source>
</reference>
<dbReference type="InterPro" id="IPR020548">
    <property type="entry name" value="Fructose_bisphosphatase_AS"/>
</dbReference>
<accession>E1ZCG3</accession>
<gene>
    <name evidence="15" type="ORF">CHLNCDRAFT_57654</name>
</gene>
<dbReference type="Gene3D" id="3.30.540.10">
    <property type="entry name" value="Fructose-1,6-Bisphosphatase, subunit A, domain 1"/>
    <property type="match status" value="1"/>
</dbReference>
<dbReference type="InterPro" id="IPR000146">
    <property type="entry name" value="FBPase_class-1"/>
</dbReference>
<evidence type="ECO:0000313" key="16">
    <source>
        <dbReference type="Proteomes" id="UP000008141"/>
    </source>
</evidence>
<evidence type="ECO:0000256" key="9">
    <source>
        <dbReference type="ARBA" id="ARBA00022842"/>
    </source>
</evidence>
<feature type="domain" description="Fructose-1-6-bisphosphatase class I N-terminal" evidence="13">
    <location>
        <begin position="174"/>
        <end position="299"/>
    </location>
</feature>
<evidence type="ECO:0000256" key="1">
    <source>
        <dbReference type="ARBA" id="ARBA00001273"/>
    </source>
</evidence>
<dbReference type="EC" id="3.1.3.11" evidence="6"/>
<evidence type="ECO:0000256" key="3">
    <source>
        <dbReference type="ARBA" id="ARBA00005215"/>
    </source>
</evidence>
<evidence type="ECO:0000256" key="12">
    <source>
        <dbReference type="RuleBase" id="RU000508"/>
    </source>
</evidence>
<dbReference type="STRING" id="554065.E1ZCG3"/>
<dbReference type="GO" id="GO:0006002">
    <property type="term" value="P:fructose 6-phosphate metabolic process"/>
    <property type="evidence" value="ECO:0007669"/>
    <property type="project" value="TreeGrafter"/>
</dbReference>
<evidence type="ECO:0000259" key="13">
    <source>
        <dbReference type="Pfam" id="PF00316"/>
    </source>
</evidence>
<dbReference type="AlphaFoldDB" id="E1ZCG3"/>
<protein>
    <recommendedName>
        <fullName evidence="6">fructose-bisphosphatase</fullName>
        <ecNumber evidence="6">3.1.3.11</ecNumber>
    </recommendedName>
    <alternativeName>
        <fullName evidence="11">D-fructose-1,6-bisphosphate 1-phosphohydrolase</fullName>
    </alternativeName>
</protein>
<comment type="similarity">
    <text evidence="4 12">Belongs to the FBPase class 1 family.</text>
</comment>
<dbReference type="Pfam" id="PF00316">
    <property type="entry name" value="FBPase"/>
    <property type="match status" value="1"/>
</dbReference>
<dbReference type="KEGG" id="cvr:CHLNCDRAFT_57654"/>
<comment type="subunit">
    <text evidence="5">Homotetramer.</text>
</comment>
<dbReference type="FunCoup" id="E1ZCG3">
    <property type="interactions" value="668"/>
</dbReference>
<dbReference type="GO" id="GO:0042132">
    <property type="term" value="F:fructose 1,6-bisphosphate 1-phosphatase activity"/>
    <property type="evidence" value="ECO:0007669"/>
    <property type="project" value="UniProtKB-EC"/>
</dbReference>